<dbReference type="PROSITE" id="PS50005">
    <property type="entry name" value="TPR"/>
    <property type="match status" value="1"/>
</dbReference>
<feature type="compositionally biased region" description="Low complexity" evidence="3">
    <location>
        <begin position="153"/>
        <end position="162"/>
    </location>
</feature>
<keyword evidence="1" id="KW-0131">Cell cycle</keyword>
<sequence precursor="true">MRKTALLMLCAGLGVGTQARALPVNDSGYQGNAAYGAPAAGASDSAIYEILGRLEQLQTEVQQLRGMVEEQAQTIADLERKQGNMYSDLDERIQMLTSNPAASAQAAPTPAAGAEAGQAAAPATPATPAPQAATATPATATAVPAATAAQAAAEAKPVDAPASTANKAGEKERYQEAYDTLRNGHNAQAIKLFEALQTDFPNGEYGDNSLYWLGEAYKINRDFDKARTAFGKVVSQYPNSTKVPDALLKLGYIEFDQQNMAKARDYLTRVTTSYPSSTAAHLAAKKLAQMPQ</sequence>
<organism evidence="5 6">
    <name type="scientific">Methylomonas rapida</name>
    <dbReference type="NCBI Taxonomy" id="2963939"/>
    <lineage>
        <taxon>Bacteria</taxon>
        <taxon>Pseudomonadati</taxon>
        <taxon>Pseudomonadota</taxon>
        <taxon>Gammaproteobacteria</taxon>
        <taxon>Methylococcales</taxon>
        <taxon>Methylococcaceae</taxon>
        <taxon>Methylomonas</taxon>
    </lineage>
</organism>
<comment type="function">
    <text evidence="1">Mediates coordination of peptidoglycan synthesis and outer membrane constriction during cell division.</text>
</comment>
<dbReference type="Gene3D" id="1.25.40.10">
    <property type="entry name" value="Tetratricopeptide repeat domain"/>
    <property type="match status" value="1"/>
</dbReference>
<dbReference type="HAMAP" id="MF_02066">
    <property type="entry name" value="CpoB"/>
    <property type="match status" value="1"/>
</dbReference>
<dbReference type="InterPro" id="IPR032519">
    <property type="entry name" value="YbgF_tri"/>
</dbReference>
<dbReference type="Pfam" id="PF13432">
    <property type="entry name" value="TPR_16"/>
    <property type="match status" value="1"/>
</dbReference>
<keyword evidence="6" id="KW-1185">Reference proteome</keyword>
<feature type="signal peptide" evidence="1">
    <location>
        <begin position="1"/>
        <end position="21"/>
    </location>
</feature>
<feature type="domain" description="YbgF trimerisation" evidence="4">
    <location>
        <begin position="44"/>
        <end position="102"/>
    </location>
</feature>
<feature type="region of interest" description="Disordered" evidence="3">
    <location>
        <begin position="101"/>
        <end position="138"/>
    </location>
</feature>
<feature type="repeat" description="TPR" evidence="2">
    <location>
        <begin position="207"/>
        <end position="240"/>
    </location>
</feature>
<keyword evidence="1" id="KW-0175">Coiled coil</keyword>
<protein>
    <recommendedName>
        <fullName evidence="1">Cell division coordinator CpoB</fullName>
    </recommendedName>
</protein>
<keyword evidence="1" id="KW-0132">Cell division</keyword>
<comment type="subcellular location">
    <subcellularLocation>
        <location evidence="1">Periplasm</location>
    </subcellularLocation>
</comment>
<feature type="coiled-coil region" evidence="1">
    <location>
        <begin position="54"/>
        <end position="81"/>
    </location>
</feature>
<dbReference type="InterPro" id="IPR034706">
    <property type="entry name" value="CpoB"/>
</dbReference>
<dbReference type="NCBIfam" id="TIGR02795">
    <property type="entry name" value="tol_pal_ybgF"/>
    <property type="match status" value="1"/>
</dbReference>
<dbReference type="Proteomes" id="UP001162780">
    <property type="component" value="Chromosome"/>
</dbReference>
<dbReference type="Gene3D" id="1.20.5.110">
    <property type="match status" value="1"/>
</dbReference>
<dbReference type="Pfam" id="PF16331">
    <property type="entry name" value="TolA_bind_tri"/>
    <property type="match status" value="1"/>
</dbReference>
<evidence type="ECO:0000313" key="5">
    <source>
        <dbReference type="EMBL" id="WAR46347.1"/>
    </source>
</evidence>
<keyword evidence="1" id="KW-0574">Periplasm</keyword>
<accession>A0ABY7GPA9</accession>
<evidence type="ECO:0000259" key="4">
    <source>
        <dbReference type="Pfam" id="PF16331"/>
    </source>
</evidence>
<dbReference type="RefSeq" id="WP_255187248.1">
    <property type="nucleotide sequence ID" value="NZ_CP113517.1"/>
</dbReference>
<dbReference type="InterPro" id="IPR019734">
    <property type="entry name" value="TPR_rpt"/>
</dbReference>
<dbReference type="SMART" id="SM00028">
    <property type="entry name" value="TPR"/>
    <property type="match status" value="2"/>
</dbReference>
<feature type="chain" id="PRO_5044941433" description="Cell division coordinator CpoB" evidence="1">
    <location>
        <begin position="22"/>
        <end position="292"/>
    </location>
</feature>
<dbReference type="InterPro" id="IPR011990">
    <property type="entry name" value="TPR-like_helical_dom_sf"/>
</dbReference>
<dbReference type="SUPFAM" id="SSF48452">
    <property type="entry name" value="TPR-like"/>
    <property type="match status" value="1"/>
</dbReference>
<evidence type="ECO:0000313" key="6">
    <source>
        <dbReference type="Proteomes" id="UP001162780"/>
    </source>
</evidence>
<reference evidence="5" key="1">
    <citation type="submission" date="2022-11" db="EMBL/GenBank/DDBJ databases">
        <title>Methylomonas rapida sp. nov., Carotenoid-Producing Obligate Methanotrophs with High Growth Characteristics and Biotechnological Potential.</title>
        <authorList>
            <person name="Tikhonova E.N."/>
            <person name="Suleimanov R.Z."/>
            <person name="Miroshnikov K."/>
            <person name="Oshkin I.Y."/>
            <person name="Belova S.E."/>
            <person name="Danilova O.V."/>
            <person name="Ashikhmin A."/>
            <person name="Konopkin A."/>
            <person name="But S.Y."/>
            <person name="Khmelenina V.N."/>
            <person name="Kuznetsov N."/>
            <person name="Pimenov N.V."/>
            <person name="Dedysh S.N."/>
        </authorList>
    </citation>
    <scope>NUCLEOTIDE SEQUENCE</scope>
    <source>
        <strain evidence="5">MP1</strain>
    </source>
</reference>
<proteinExistence type="inferred from homology"/>
<keyword evidence="2" id="KW-0802">TPR repeat</keyword>
<keyword evidence="1" id="KW-0732">Signal</keyword>
<evidence type="ECO:0000256" key="1">
    <source>
        <dbReference type="HAMAP-Rule" id="MF_02066"/>
    </source>
</evidence>
<comment type="similarity">
    <text evidence="1">Belongs to the CpoB family.</text>
</comment>
<evidence type="ECO:0000256" key="2">
    <source>
        <dbReference type="PROSITE-ProRule" id="PRU00339"/>
    </source>
</evidence>
<dbReference type="EMBL" id="CP113517">
    <property type="protein sequence ID" value="WAR46347.1"/>
    <property type="molecule type" value="Genomic_DNA"/>
</dbReference>
<name>A0ABY7GPA9_9GAMM</name>
<feature type="region of interest" description="Disordered" evidence="3">
    <location>
        <begin position="153"/>
        <end position="173"/>
    </location>
</feature>
<evidence type="ECO:0000256" key="3">
    <source>
        <dbReference type="SAM" id="MobiDB-lite"/>
    </source>
</evidence>
<gene>
    <name evidence="5" type="primary">ybgF</name>
    <name evidence="1" type="synonym">cpoB</name>
    <name evidence="5" type="ORF">NM686_007480</name>
</gene>
<dbReference type="InterPro" id="IPR014162">
    <property type="entry name" value="CpoB_C"/>
</dbReference>